<organism evidence="2 3">
    <name type="scientific">Alkalicoccus saliphilus</name>
    <dbReference type="NCBI Taxonomy" id="200989"/>
    <lineage>
        <taxon>Bacteria</taxon>
        <taxon>Bacillati</taxon>
        <taxon>Bacillota</taxon>
        <taxon>Bacilli</taxon>
        <taxon>Bacillales</taxon>
        <taxon>Bacillaceae</taxon>
        <taxon>Alkalicoccus</taxon>
    </lineage>
</organism>
<dbReference type="AlphaFoldDB" id="A0A2T4UAS6"/>
<accession>A0A2T4UAS6</accession>
<dbReference type="RefSeq" id="WP_107583026.1">
    <property type="nucleotide sequence ID" value="NZ_PZJJ01000001.1"/>
</dbReference>
<sequence>MKGNKTIIFLPIAVMLGLFIFGYFSLNQSSGFSNSDLQQNMDITMDENIVAWQWGSFPESGVAGEDYIEIVTDGDLEEAELRLTQADEVLYSSDEWIETTEGAAAPFPTYAEEEQIYGASGTWEIALNGEVEAVRYYHTWSAAEVPSTGPVDLTEVLQERIPENHWVIEESW</sequence>
<dbReference type="OrthoDB" id="2940341at2"/>
<dbReference type="EMBL" id="PZJJ01000001">
    <property type="protein sequence ID" value="PTL40496.1"/>
    <property type="molecule type" value="Genomic_DNA"/>
</dbReference>
<keyword evidence="1" id="KW-0472">Membrane</keyword>
<keyword evidence="1" id="KW-0812">Transmembrane</keyword>
<gene>
    <name evidence="2" type="ORF">C6Y45_00890</name>
</gene>
<keyword evidence="1" id="KW-1133">Transmembrane helix</keyword>
<comment type="caution">
    <text evidence="2">The sequence shown here is derived from an EMBL/GenBank/DDBJ whole genome shotgun (WGS) entry which is preliminary data.</text>
</comment>
<evidence type="ECO:0000313" key="2">
    <source>
        <dbReference type="EMBL" id="PTL40496.1"/>
    </source>
</evidence>
<evidence type="ECO:0000256" key="1">
    <source>
        <dbReference type="SAM" id="Phobius"/>
    </source>
</evidence>
<evidence type="ECO:0000313" key="3">
    <source>
        <dbReference type="Proteomes" id="UP000240509"/>
    </source>
</evidence>
<name>A0A2T4UAS6_9BACI</name>
<protein>
    <submittedName>
        <fullName evidence="2">Uncharacterized protein</fullName>
    </submittedName>
</protein>
<keyword evidence="3" id="KW-1185">Reference proteome</keyword>
<proteinExistence type="predicted"/>
<reference evidence="2 3" key="1">
    <citation type="submission" date="2018-03" db="EMBL/GenBank/DDBJ databases">
        <title>Alkalicoccus saliphilus sp. nov., isolated from a mineral pool.</title>
        <authorList>
            <person name="Zhao B."/>
        </authorList>
    </citation>
    <scope>NUCLEOTIDE SEQUENCE [LARGE SCALE GENOMIC DNA]</scope>
    <source>
        <strain evidence="2 3">6AG</strain>
    </source>
</reference>
<feature type="transmembrane region" description="Helical" evidence="1">
    <location>
        <begin position="7"/>
        <end position="26"/>
    </location>
</feature>
<dbReference type="Proteomes" id="UP000240509">
    <property type="component" value="Unassembled WGS sequence"/>
</dbReference>